<dbReference type="PANTHER" id="PTHR12128">
    <property type="entry name" value="DIHYDRODIPICOLINATE SYNTHASE"/>
    <property type="match status" value="1"/>
</dbReference>
<comment type="caution">
    <text evidence="4">The sequence shown here is derived from an EMBL/GenBank/DDBJ whole genome shotgun (WGS) entry which is preliminary data.</text>
</comment>
<protein>
    <submittedName>
        <fullName evidence="4">Dihydrodipicolinate synthase family protein</fullName>
        <ecNumber evidence="4">4.1.3.3</ecNumber>
        <ecNumber evidence="4">4.2.1.41</ecNumber>
        <ecNumber evidence="4">4.3.3.7</ecNumber>
    </submittedName>
</protein>
<evidence type="ECO:0000256" key="1">
    <source>
        <dbReference type="ARBA" id="ARBA00007592"/>
    </source>
</evidence>
<dbReference type="SUPFAM" id="SSF51569">
    <property type="entry name" value="Aldolase"/>
    <property type="match status" value="1"/>
</dbReference>
<dbReference type="GO" id="GO:0008747">
    <property type="term" value="F:N-acetylneuraminate lyase activity"/>
    <property type="evidence" value="ECO:0007669"/>
    <property type="project" value="UniProtKB-EC"/>
</dbReference>
<dbReference type="EC" id="4.3.3.7" evidence="4"/>
<dbReference type="SMART" id="SM01130">
    <property type="entry name" value="DHDPS"/>
    <property type="match status" value="1"/>
</dbReference>
<evidence type="ECO:0000256" key="3">
    <source>
        <dbReference type="PIRNR" id="PIRNR001365"/>
    </source>
</evidence>
<keyword evidence="5" id="KW-1185">Reference proteome</keyword>
<evidence type="ECO:0000313" key="4">
    <source>
        <dbReference type="EMBL" id="MDW5593693.1"/>
    </source>
</evidence>
<reference evidence="5" key="1">
    <citation type="submission" date="2023-07" db="EMBL/GenBank/DDBJ databases">
        <title>Conexibacter stalactiti sp. nov., isolated from stalactites in a lava cave and emended description of the genus Conexibacter.</title>
        <authorList>
            <person name="Lee S.D."/>
        </authorList>
    </citation>
    <scope>NUCLEOTIDE SEQUENCE [LARGE SCALE GENOMIC DNA]</scope>
    <source>
        <strain evidence="5">KCTC 39840</strain>
    </source>
</reference>
<evidence type="ECO:0000256" key="2">
    <source>
        <dbReference type="ARBA" id="ARBA00023239"/>
    </source>
</evidence>
<dbReference type="GO" id="GO:0047448">
    <property type="term" value="F:5-dehydro-4-deoxyglucarate dehydratase activity"/>
    <property type="evidence" value="ECO:0007669"/>
    <property type="project" value="UniProtKB-EC"/>
</dbReference>
<dbReference type="CDD" id="cd00408">
    <property type="entry name" value="DHDPS-like"/>
    <property type="match status" value="1"/>
</dbReference>
<dbReference type="PIRSF" id="PIRSF001365">
    <property type="entry name" value="DHDPS"/>
    <property type="match status" value="1"/>
</dbReference>
<proteinExistence type="inferred from homology"/>
<dbReference type="EC" id="4.1.3.3" evidence="4"/>
<dbReference type="EMBL" id="JAWSTH010000008">
    <property type="protein sequence ID" value="MDW5593693.1"/>
    <property type="molecule type" value="Genomic_DNA"/>
</dbReference>
<organism evidence="4 5">
    <name type="scientific">Conexibacter stalactiti</name>
    <dbReference type="NCBI Taxonomy" id="1940611"/>
    <lineage>
        <taxon>Bacteria</taxon>
        <taxon>Bacillati</taxon>
        <taxon>Actinomycetota</taxon>
        <taxon>Thermoleophilia</taxon>
        <taxon>Solirubrobacterales</taxon>
        <taxon>Conexibacteraceae</taxon>
        <taxon>Conexibacter</taxon>
    </lineage>
</organism>
<dbReference type="PANTHER" id="PTHR12128:SF66">
    <property type="entry name" value="4-HYDROXY-2-OXOGLUTARATE ALDOLASE, MITOCHONDRIAL"/>
    <property type="match status" value="1"/>
</dbReference>
<keyword evidence="2 3" id="KW-0456">Lyase</keyword>
<dbReference type="Pfam" id="PF00701">
    <property type="entry name" value="DHDPS"/>
    <property type="match status" value="1"/>
</dbReference>
<dbReference type="PRINTS" id="PR00146">
    <property type="entry name" value="DHPICSNTHASE"/>
</dbReference>
<name>A0ABU4HK56_9ACTN</name>
<accession>A0ABU4HK56</accession>
<dbReference type="Gene3D" id="3.20.20.70">
    <property type="entry name" value="Aldolase class I"/>
    <property type="match status" value="1"/>
</dbReference>
<comment type="similarity">
    <text evidence="1 3">Belongs to the DapA family.</text>
</comment>
<dbReference type="RefSeq" id="WP_318595953.1">
    <property type="nucleotide sequence ID" value="NZ_JAWSTH010000008.1"/>
</dbReference>
<reference evidence="4 5" key="2">
    <citation type="submission" date="2023-10" db="EMBL/GenBank/DDBJ databases">
        <authorList>
            <person name="Han X.F."/>
        </authorList>
    </citation>
    <scope>NUCLEOTIDE SEQUENCE [LARGE SCALE GENOMIC DNA]</scope>
    <source>
        <strain evidence="4 5">KCTC 39840</strain>
    </source>
</reference>
<dbReference type="InterPro" id="IPR002220">
    <property type="entry name" value="DapA-like"/>
</dbReference>
<dbReference type="GO" id="GO:0008840">
    <property type="term" value="F:4-hydroxy-tetrahydrodipicolinate synthase activity"/>
    <property type="evidence" value="ECO:0007669"/>
    <property type="project" value="UniProtKB-EC"/>
</dbReference>
<gene>
    <name evidence="4" type="ORF">R7226_05055</name>
</gene>
<dbReference type="InterPro" id="IPR013785">
    <property type="entry name" value="Aldolase_TIM"/>
</dbReference>
<evidence type="ECO:0000313" key="5">
    <source>
        <dbReference type="Proteomes" id="UP001284601"/>
    </source>
</evidence>
<dbReference type="EC" id="4.2.1.41" evidence="4"/>
<dbReference type="Proteomes" id="UP001284601">
    <property type="component" value="Unassembled WGS sequence"/>
</dbReference>
<sequence length="301" mass="32083">MPISGVLPVIPTPFRDGVFDHVSFQRLLDHMLPWVDGFTLMGSTGEAPSMPDAHRKQIVEQALAMTPADKTVVVGVSHTSAVAAADLALHAQEHGARGVLCCSPFYFANSPDGILAHLAAVDAAIEIDLVLYDNPFTTKTPLQADWVVGWSRELERLRSVKLTDHDLSKIAVWRDAGLSVLAGDDPILSQFLAAGVDGAMVIAPAVLPESFATVWEKVRGGDLDGGLQVLSTELAPFIHAFGIGDEIATTKALLAEVGIFDSGELMPPLQSVAPERAQQLKQAWELGRDAAQVRLANGITA</sequence>